<evidence type="ECO:0000256" key="3">
    <source>
        <dbReference type="ARBA" id="ARBA00022527"/>
    </source>
</evidence>
<dbReference type="GO" id="GO:0044779">
    <property type="term" value="P:meiotic spindle checkpoint signaling"/>
    <property type="evidence" value="ECO:0007669"/>
    <property type="project" value="UniProtKB-ARBA"/>
</dbReference>
<evidence type="ECO:0000256" key="11">
    <source>
        <dbReference type="PIRSR" id="PIRSR630616-2"/>
    </source>
</evidence>
<dbReference type="InterPro" id="IPR030616">
    <property type="entry name" value="Aur-like"/>
</dbReference>
<dbReference type="InterPro" id="IPR000719">
    <property type="entry name" value="Prot_kinase_dom"/>
</dbReference>
<protein>
    <recommendedName>
        <fullName evidence="2 13">Aurora kinase</fullName>
        <ecNumber evidence="1 13">2.7.11.1</ecNumber>
    </recommendedName>
</protein>
<feature type="cross-link" description="Glycyl lysine isopeptide (Lys-Gly) (interchain with G-Cter in SUMO2)" evidence="12">
    <location>
        <position position="253"/>
    </location>
</feature>
<evidence type="ECO:0000256" key="4">
    <source>
        <dbReference type="ARBA" id="ARBA00022679"/>
    </source>
</evidence>
<evidence type="ECO:0000256" key="14">
    <source>
        <dbReference type="SAM" id="MobiDB-lite"/>
    </source>
</evidence>
<evidence type="ECO:0000256" key="9">
    <source>
        <dbReference type="ARBA" id="ARBA00048679"/>
    </source>
</evidence>
<evidence type="ECO:0000256" key="1">
    <source>
        <dbReference type="ARBA" id="ARBA00012513"/>
    </source>
</evidence>
<dbReference type="GO" id="GO:1902115">
    <property type="term" value="P:regulation of organelle assembly"/>
    <property type="evidence" value="ECO:0007669"/>
    <property type="project" value="UniProtKB-ARBA"/>
</dbReference>
<organism evidence="16 17">
    <name type="scientific">Mycoemilia scoparia</name>
    <dbReference type="NCBI Taxonomy" id="417184"/>
    <lineage>
        <taxon>Eukaryota</taxon>
        <taxon>Fungi</taxon>
        <taxon>Fungi incertae sedis</taxon>
        <taxon>Zoopagomycota</taxon>
        <taxon>Kickxellomycotina</taxon>
        <taxon>Kickxellomycetes</taxon>
        <taxon>Kickxellales</taxon>
        <taxon>Kickxellaceae</taxon>
        <taxon>Mycoemilia</taxon>
    </lineage>
</organism>
<evidence type="ECO:0000256" key="2">
    <source>
        <dbReference type="ARBA" id="ARBA00021157"/>
    </source>
</evidence>
<feature type="binding site" evidence="11">
    <location>
        <begin position="255"/>
        <end position="256"/>
    </location>
    <ligand>
        <name>ATP</name>
        <dbReference type="ChEBI" id="CHEBI:30616"/>
    </ligand>
</feature>
<evidence type="ECO:0000313" key="17">
    <source>
        <dbReference type="Proteomes" id="UP001150538"/>
    </source>
</evidence>
<comment type="catalytic activity">
    <reaction evidence="9 13">
        <text>L-seryl-[protein] + ATP = O-phospho-L-seryl-[protein] + ADP + H(+)</text>
        <dbReference type="Rhea" id="RHEA:17989"/>
        <dbReference type="Rhea" id="RHEA-COMP:9863"/>
        <dbReference type="Rhea" id="RHEA-COMP:11604"/>
        <dbReference type="ChEBI" id="CHEBI:15378"/>
        <dbReference type="ChEBI" id="CHEBI:29999"/>
        <dbReference type="ChEBI" id="CHEBI:30616"/>
        <dbReference type="ChEBI" id="CHEBI:83421"/>
        <dbReference type="ChEBI" id="CHEBI:456216"/>
        <dbReference type="EC" id="2.7.11.1"/>
    </reaction>
</comment>
<feature type="binding site" evidence="11">
    <location>
        <position position="157"/>
    </location>
    <ligand>
        <name>ATP</name>
        <dbReference type="ChEBI" id="CHEBI:30616"/>
    </ligand>
</feature>
<dbReference type="OrthoDB" id="377346at2759"/>
<evidence type="ECO:0000256" key="8">
    <source>
        <dbReference type="ARBA" id="ARBA00047899"/>
    </source>
</evidence>
<comment type="similarity">
    <text evidence="13">Belongs to the protein kinase superfamily. Ser/Thr protein kinase family. Aurora subfamily.</text>
</comment>
<evidence type="ECO:0000256" key="10">
    <source>
        <dbReference type="PIRSR" id="PIRSR630616-1"/>
    </source>
</evidence>
<feature type="domain" description="Protein kinase" evidence="15">
    <location>
        <begin position="128"/>
        <end position="360"/>
    </location>
</feature>
<dbReference type="GO" id="GO:0072479">
    <property type="term" value="P:response to mitotic cell cycle spindle assembly checkpoint signaling"/>
    <property type="evidence" value="ECO:0007669"/>
    <property type="project" value="UniProtKB-ARBA"/>
</dbReference>
<evidence type="ECO:0000256" key="5">
    <source>
        <dbReference type="ARBA" id="ARBA00022741"/>
    </source>
</evidence>
<dbReference type="GO" id="GO:0032133">
    <property type="term" value="C:chromosome passenger complex"/>
    <property type="evidence" value="ECO:0007669"/>
    <property type="project" value="UniProtKB-ARBA"/>
</dbReference>
<feature type="compositionally biased region" description="Polar residues" evidence="14">
    <location>
        <begin position="65"/>
        <end position="74"/>
    </location>
</feature>
<reference evidence="16" key="1">
    <citation type="submission" date="2022-07" db="EMBL/GenBank/DDBJ databases">
        <title>Phylogenomic reconstructions and comparative analyses of Kickxellomycotina fungi.</title>
        <authorList>
            <person name="Reynolds N.K."/>
            <person name="Stajich J.E."/>
            <person name="Barry K."/>
            <person name="Grigoriev I.V."/>
            <person name="Crous P."/>
            <person name="Smith M.E."/>
        </authorList>
    </citation>
    <scope>NUCLEOTIDE SEQUENCE</scope>
    <source>
        <strain evidence="16">NBRC 100468</strain>
    </source>
</reference>
<dbReference type="EC" id="2.7.11.1" evidence="1 13"/>
<evidence type="ECO:0000256" key="12">
    <source>
        <dbReference type="PIRSR" id="PIRSR630616-3"/>
    </source>
</evidence>
<feature type="binding site" evidence="11">
    <location>
        <begin position="206"/>
        <end position="208"/>
    </location>
    <ligand>
        <name>ATP</name>
        <dbReference type="ChEBI" id="CHEBI:30616"/>
    </ligand>
</feature>
<feature type="active site" description="Proton acceptor" evidence="10">
    <location>
        <position position="251"/>
    </location>
</feature>
<dbReference type="CDD" id="cd14007">
    <property type="entry name" value="STKc_Aurora"/>
    <property type="match status" value="1"/>
</dbReference>
<dbReference type="GO" id="GO:0090266">
    <property type="term" value="P:regulation of mitotic cell cycle spindle assembly checkpoint"/>
    <property type="evidence" value="ECO:0007669"/>
    <property type="project" value="UniProtKB-ARBA"/>
</dbReference>
<dbReference type="GO" id="GO:0051233">
    <property type="term" value="C:spindle midzone"/>
    <property type="evidence" value="ECO:0007669"/>
    <property type="project" value="UniProtKB-ARBA"/>
</dbReference>
<dbReference type="FunFam" id="3.30.200.20:FF:000042">
    <property type="entry name" value="Aurora kinase A"/>
    <property type="match status" value="1"/>
</dbReference>
<dbReference type="InterPro" id="IPR011009">
    <property type="entry name" value="Kinase-like_dom_sf"/>
</dbReference>
<feature type="binding site" evidence="11">
    <location>
        <position position="269"/>
    </location>
    <ligand>
        <name>ATP</name>
        <dbReference type="ChEBI" id="CHEBI:30616"/>
    </ligand>
</feature>
<dbReference type="GO" id="GO:0004674">
    <property type="term" value="F:protein serine/threonine kinase activity"/>
    <property type="evidence" value="ECO:0007669"/>
    <property type="project" value="UniProtKB-KW"/>
</dbReference>
<feature type="binding site" evidence="11">
    <location>
        <position position="138"/>
    </location>
    <ligand>
        <name>ATP</name>
        <dbReference type="ChEBI" id="CHEBI:30616"/>
    </ligand>
</feature>
<dbReference type="PROSITE" id="PS50011">
    <property type="entry name" value="PROTEIN_KINASE_DOM"/>
    <property type="match status" value="1"/>
</dbReference>
<keyword evidence="7 11" id="KW-0067">ATP-binding</keyword>
<keyword evidence="6 13" id="KW-0418">Kinase</keyword>
<dbReference type="Gene3D" id="3.30.200.20">
    <property type="entry name" value="Phosphorylase Kinase, domain 1"/>
    <property type="match status" value="1"/>
</dbReference>
<dbReference type="AlphaFoldDB" id="A0A9W8A5B7"/>
<proteinExistence type="inferred from homology"/>
<dbReference type="SUPFAM" id="SSF56112">
    <property type="entry name" value="Protein kinase-like (PK-like)"/>
    <property type="match status" value="1"/>
</dbReference>
<keyword evidence="4 13" id="KW-0808">Transferase</keyword>
<dbReference type="Proteomes" id="UP001150538">
    <property type="component" value="Unassembled WGS sequence"/>
</dbReference>
<dbReference type="GO" id="GO:0008608">
    <property type="term" value="P:attachment of spindle microtubules to kinetochore"/>
    <property type="evidence" value="ECO:0007669"/>
    <property type="project" value="UniProtKB-ARBA"/>
</dbReference>
<dbReference type="PANTHER" id="PTHR24350">
    <property type="entry name" value="SERINE/THREONINE-PROTEIN KINASE IAL-RELATED"/>
    <property type="match status" value="1"/>
</dbReference>
<dbReference type="GO" id="GO:0005524">
    <property type="term" value="F:ATP binding"/>
    <property type="evidence" value="ECO:0007669"/>
    <property type="project" value="UniProtKB-UniRule"/>
</dbReference>
<evidence type="ECO:0000256" key="6">
    <source>
        <dbReference type="ARBA" id="ARBA00022777"/>
    </source>
</evidence>
<sequence length="373" mass="42844">MQVSSASKSKIMPGSTVPGQKYTNVFSAASRHAEAELRTGLKSQQKEQQQAPSVDALATAMNKVRIQNTKPTNSSDKEKENTSSTQHASHNKARHEKPERKPTQKSKELGRTKSRSERSEHTWKFSDFDIGKALGKGKFGHVYLARERQSGFICGLKVMFKDELKENKVERQLRREVEIQTHLRHPNILRLYGYFHDEKRIYLILEYAAQGEMYKLLQKKGYFTEPEAANYIAQMAHALKYLHSKHVIHRDIKPENLLLDAEGRLKIADFGWSVHSPNNRRVTQCGTLDYLPPEMVESRDHNETVDLWSLGVLTYEFLVGTPPFEDLEGQKATYMRIAKLLQYDSTKRLPLDKVLAHPWIHKHVSPEIIRGST</sequence>
<dbReference type="PROSITE" id="PS00108">
    <property type="entry name" value="PROTEIN_KINASE_ST"/>
    <property type="match status" value="1"/>
</dbReference>
<evidence type="ECO:0000256" key="13">
    <source>
        <dbReference type="RuleBase" id="RU367134"/>
    </source>
</evidence>
<comment type="caution">
    <text evidence="16">The sequence shown here is derived from an EMBL/GenBank/DDBJ whole genome shotgun (WGS) entry which is preliminary data.</text>
</comment>
<dbReference type="GO" id="GO:0000776">
    <property type="term" value="C:kinetochore"/>
    <property type="evidence" value="ECO:0007669"/>
    <property type="project" value="UniProtKB-ARBA"/>
</dbReference>
<name>A0A9W8A5B7_9FUNG</name>
<feature type="compositionally biased region" description="Polar residues" evidence="14">
    <location>
        <begin position="17"/>
        <end position="27"/>
    </location>
</feature>
<keyword evidence="17" id="KW-1185">Reference proteome</keyword>
<feature type="region of interest" description="Disordered" evidence="14">
    <location>
        <begin position="1"/>
        <end position="120"/>
    </location>
</feature>
<accession>A0A9W8A5B7</accession>
<dbReference type="Gene3D" id="1.10.510.10">
    <property type="entry name" value="Transferase(Phosphotransferase) domain 1"/>
    <property type="match status" value="1"/>
</dbReference>
<dbReference type="GO" id="GO:0032465">
    <property type="term" value="P:regulation of cytokinesis"/>
    <property type="evidence" value="ECO:0007669"/>
    <property type="project" value="UniProtKB-ARBA"/>
</dbReference>
<dbReference type="GO" id="GO:0045143">
    <property type="term" value="P:homologous chromosome segregation"/>
    <property type="evidence" value="ECO:0007669"/>
    <property type="project" value="UniProtKB-ARBA"/>
</dbReference>
<evidence type="ECO:0000259" key="15">
    <source>
        <dbReference type="PROSITE" id="PS50011"/>
    </source>
</evidence>
<dbReference type="SMART" id="SM00220">
    <property type="entry name" value="S_TKc"/>
    <property type="match status" value="1"/>
</dbReference>
<keyword evidence="3 13" id="KW-0723">Serine/threonine-protein kinase</keyword>
<dbReference type="Pfam" id="PF00069">
    <property type="entry name" value="Pkinase"/>
    <property type="match status" value="1"/>
</dbReference>
<evidence type="ECO:0000313" key="16">
    <source>
        <dbReference type="EMBL" id="KAJ1919466.1"/>
    </source>
</evidence>
<dbReference type="FunFam" id="1.10.510.10:FF:000235">
    <property type="entry name" value="Serine/threonine-protein kinase ark1"/>
    <property type="match status" value="1"/>
</dbReference>
<feature type="compositionally biased region" description="Polar residues" evidence="14">
    <location>
        <begin position="41"/>
        <end position="52"/>
    </location>
</feature>
<feature type="compositionally biased region" description="Basic and acidic residues" evidence="14">
    <location>
        <begin position="96"/>
        <end position="120"/>
    </location>
</feature>
<dbReference type="InterPro" id="IPR008271">
    <property type="entry name" value="Ser/Thr_kinase_AS"/>
</dbReference>
<gene>
    <name evidence="16" type="primary">IPL1</name>
    <name evidence="16" type="ORF">H4219_001936</name>
</gene>
<keyword evidence="5 11" id="KW-0547">Nucleotide-binding</keyword>
<dbReference type="EMBL" id="JANBPU010000026">
    <property type="protein sequence ID" value="KAJ1919466.1"/>
    <property type="molecule type" value="Genomic_DNA"/>
</dbReference>
<evidence type="ECO:0000256" key="7">
    <source>
        <dbReference type="ARBA" id="ARBA00022840"/>
    </source>
</evidence>
<comment type="catalytic activity">
    <reaction evidence="8 13">
        <text>L-threonyl-[protein] + ATP = O-phospho-L-threonyl-[protein] + ADP + H(+)</text>
        <dbReference type="Rhea" id="RHEA:46608"/>
        <dbReference type="Rhea" id="RHEA-COMP:11060"/>
        <dbReference type="Rhea" id="RHEA-COMP:11605"/>
        <dbReference type="ChEBI" id="CHEBI:15378"/>
        <dbReference type="ChEBI" id="CHEBI:30013"/>
        <dbReference type="ChEBI" id="CHEBI:30616"/>
        <dbReference type="ChEBI" id="CHEBI:61977"/>
        <dbReference type="ChEBI" id="CHEBI:456216"/>
        <dbReference type="EC" id="2.7.11.1"/>
    </reaction>
</comment>